<protein>
    <recommendedName>
        <fullName evidence="4">Beta-lactamase-inhibitor-like, PepSY-like</fullName>
    </recommendedName>
</protein>
<organism evidence="2 3">
    <name type="scientific">Pontibacter chinhatensis</name>
    <dbReference type="NCBI Taxonomy" id="1436961"/>
    <lineage>
        <taxon>Bacteria</taxon>
        <taxon>Pseudomonadati</taxon>
        <taxon>Bacteroidota</taxon>
        <taxon>Cytophagia</taxon>
        <taxon>Cytophagales</taxon>
        <taxon>Hymenobacteraceae</taxon>
        <taxon>Pontibacter</taxon>
    </lineage>
</organism>
<dbReference type="Proteomes" id="UP000198724">
    <property type="component" value="Unassembled WGS sequence"/>
</dbReference>
<proteinExistence type="predicted"/>
<dbReference type="OrthoDB" id="851138at2"/>
<dbReference type="AlphaFoldDB" id="A0A1I2ZKU7"/>
<dbReference type="PROSITE" id="PS51257">
    <property type="entry name" value="PROKAR_LIPOPROTEIN"/>
    <property type="match status" value="1"/>
</dbReference>
<keyword evidence="1" id="KW-0732">Signal</keyword>
<keyword evidence="3" id="KW-1185">Reference proteome</keyword>
<reference evidence="3" key="1">
    <citation type="submission" date="2016-10" db="EMBL/GenBank/DDBJ databases">
        <authorList>
            <person name="Varghese N."/>
            <person name="Submissions S."/>
        </authorList>
    </citation>
    <scope>NUCLEOTIDE SEQUENCE [LARGE SCALE GENOMIC DNA]</scope>
    <source>
        <strain evidence="3">LP51</strain>
    </source>
</reference>
<evidence type="ECO:0000256" key="1">
    <source>
        <dbReference type="SAM" id="SignalP"/>
    </source>
</evidence>
<dbReference type="EMBL" id="FOOT01000015">
    <property type="protein sequence ID" value="SFH38448.1"/>
    <property type="molecule type" value="Genomic_DNA"/>
</dbReference>
<accession>A0A1I2ZKU7</accession>
<gene>
    <name evidence="2" type="ORF">SAMN05421739_11525</name>
</gene>
<evidence type="ECO:0000313" key="2">
    <source>
        <dbReference type="EMBL" id="SFH38448.1"/>
    </source>
</evidence>
<sequence>MFLRPYSICHACGLKARLLLLLLFIHTFATACTDNATEEEAELPPVVRRSATDTDTTTVASANTFDLLGNPFVATLEQSNDLTSYFDRINADFTVDAEAIENRHNAGVTDTIYTIRSGESAMEFYAPSYSGELLLQMADIRSADIALRDNLRVGMPQAELLKRLRSQNGDMKITQTPTEIIASAREGAPMSLHFFIQGGKVTRILYEGYVD</sequence>
<feature type="chain" id="PRO_5011739007" description="Beta-lactamase-inhibitor-like, PepSY-like" evidence="1">
    <location>
        <begin position="32"/>
        <end position="211"/>
    </location>
</feature>
<feature type="signal peptide" evidence="1">
    <location>
        <begin position="1"/>
        <end position="31"/>
    </location>
</feature>
<evidence type="ECO:0000313" key="3">
    <source>
        <dbReference type="Proteomes" id="UP000198724"/>
    </source>
</evidence>
<evidence type="ECO:0008006" key="4">
    <source>
        <dbReference type="Google" id="ProtNLM"/>
    </source>
</evidence>
<name>A0A1I2ZKU7_9BACT</name>
<dbReference type="RefSeq" id="WP_092105649.1">
    <property type="nucleotide sequence ID" value="NZ_FOOT01000015.1"/>
</dbReference>